<organism evidence="8 9">
    <name type="scientific">Cardamine amara subsp. amara</name>
    <dbReference type="NCBI Taxonomy" id="228776"/>
    <lineage>
        <taxon>Eukaryota</taxon>
        <taxon>Viridiplantae</taxon>
        <taxon>Streptophyta</taxon>
        <taxon>Embryophyta</taxon>
        <taxon>Tracheophyta</taxon>
        <taxon>Spermatophyta</taxon>
        <taxon>Magnoliopsida</taxon>
        <taxon>eudicotyledons</taxon>
        <taxon>Gunneridae</taxon>
        <taxon>Pentapetalae</taxon>
        <taxon>rosids</taxon>
        <taxon>malvids</taxon>
        <taxon>Brassicales</taxon>
        <taxon>Brassicaceae</taxon>
        <taxon>Cardamineae</taxon>
        <taxon>Cardamine</taxon>
    </lineage>
</organism>
<sequence>METITTFGPKHVSDQFSFPSRTNLFPEMKMFGFPIFSFPRKQPKQFCLKATTTPSWDGRTFTKLPSSEWTNYFHSVSVEVSEMDALEKEIEALKPKVGEMLMSSNDVQSLKKRIHVIYLLVSLGLAYHFEDEIEEILRADFEMIEEMMAGENDLYTVSTIFWVFRTYGHNMSSEVFTRFKEDNGKFKECLSEDVMGMLSMYEAAHLATTTDYMMDEALSFVSNKLASLVEDEMCPAHLSRHIKNALVVSQHWNMEIIVAVQYIQFYEQEDSYDEMLLKFAKLNFNLLQRLYLKEVKILTKWYKDHDCPSKLPPYYRALIVEMHFFTLASFEPQFSRARIMQAKLFMTELLVDDTCDRYASFPEMESLIHSLERWAPDDAMDKQPDYLKFVLHFVMDTLNECERELEQQGRSYSFKKTKEVFKRFVTSSLDLAKLAPAGHVPSFEDYMEIGKIEFGAYIIIAGALMGMDQINAKEAYDWLKSRSKLLESVAENARYQNDLAGFEDDMRRGVVNTGINCYMKQYGVTKEEASRYFQKMIVITGKEMNEEFLKKSDVSRQILKITFGCVREVYIAYYVGEEKATNPEGKIVKYMNMVYVNRICF</sequence>
<dbReference type="Gene3D" id="1.50.10.130">
    <property type="entry name" value="Terpene synthase, N-terminal domain"/>
    <property type="match status" value="1"/>
</dbReference>
<comment type="similarity">
    <text evidence="5">Belongs to the terpene synthase family. Tpsa subfamily.</text>
</comment>
<dbReference type="Proteomes" id="UP001558713">
    <property type="component" value="Unassembled WGS sequence"/>
</dbReference>
<evidence type="ECO:0000256" key="3">
    <source>
        <dbReference type="ARBA" id="ARBA00023211"/>
    </source>
</evidence>
<dbReference type="GO" id="GO:0046872">
    <property type="term" value="F:metal ion binding"/>
    <property type="evidence" value="ECO:0007669"/>
    <property type="project" value="UniProtKB-KW"/>
</dbReference>
<evidence type="ECO:0000259" key="6">
    <source>
        <dbReference type="Pfam" id="PF01397"/>
    </source>
</evidence>
<feature type="domain" description="Terpene synthase N-terminal" evidence="6">
    <location>
        <begin position="69"/>
        <end position="246"/>
    </location>
</feature>
<dbReference type="Pfam" id="PF01397">
    <property type="entry name" value="Terpene_synth"/>
    <property type="match status" value="1"/>
</dbReference>
<name>A0ABD1B9K6_CARAN</name>
<evidence type="ECO:0000256" key="4">
    <source>
        <dbReference type="ARBA" id="ARBA00023239"/>
    </source>
</evidence>
<dbReference type="PANTHER" id="PTHR31225:SF242">
    <property type="entry name" value="TERPENOID SYNTHASE 9"/>
    <property type="match status" value="1"/>
</dbReference>
<gene>
    <name evidence="8" type="ORF">V5N11_017021</name>
</gene>
<dbReference type="SUPFAM" id="SSF48239">
    <property type="entry name" value="Terpenoid cyclases/Protein prenyltransferases"/>
    <property type="match status" value="1"/>
</dbReference>
<dbReference type="AlphaFoldDB" id="A0ABD1B9K6"/>
<evidence type="ECO:0000313" key="9">
    <source>
        <dbReference type="Proteomes" id="UP001558713"/>
    </source>
</evidence>
<evidence type="ECO:0000256" key="2">
    <source>
        <dbReference type="ARBA" id="ARBA00022842"/>
    </source>
</evidence>
<evidence type="ECO:0000256" key="5">
    <source>
        <dbReference type="ARBA" id="ARBA00038405"/>
    </source>
</evidence>
<comment type="caution">
    <text evidence="8">The sequence shown here is derived from an EMBL/GenBank/DDBJ whole genome shotgun (WGS) entry which is preliminary data.</text>
</comment>
<dbReference type="InterPro" id="IPR036965">
    <property type="entry name" value="Terpene_synth_N_sf"/>
</dbReference>
<keyword evidence="9" id="KW-1185">Reference proteome</keyword>
<dbReference type="GO" id="GO:0016114">
    <property type="term" value="P:terpenoid biosynthetic process"/>
    <property type="evidence" value="ECO:0007669"/>
    <property type="project" value="UniProtKB-ARBA"/>
</dbReference>
<keyword evidence="2" id="KW-0460">Magnesium</keyword>
<accession>A0ABD1B9K6</accession>
<reference evidence="8 9" key="1">
    <citation type="submission" date="2024-04" db="EMBL/GenBank/DDBJ databases">
        <title>Genome assembly C_amara_ONT_v2.</title>
        <authorList>
            <person name="Yant L."/>
            <person name="Moore C."/>
            <person name="Slenker M."/>
        </authorList>
    </citation>
    <scope>NUCLEOTIDE SEQUENCE [LARGE SCALE GENOMIC DNA]</scope>
    <source>
        <tissue evidence="8">Leaf</tissue>
    </source>
</reference>
<dbReference type="FunFam" id="1.50.10.130:FF:000001">
    <property type="entry name" value="Isoprene synthase, chloroplastic"/>
    <property type="match status" value="1"/>
</dbReference>
<dbReference type="PANTHER" id="PTHR31225">
    <property type="entry name" value="OS04G0344100 PROTEIN-RELATED"/>
    <property type="match status" value="1"/>
</dbReference>
<evidence type="ECO:0000313" key="8">
    <source>
        <dbReference type="EMBL" id="KAL1215257.1"/>
    </source>
</evidence>
<dbReference type="EMBL" id="JBANAX010000290">
    <property type="protein sequence ID" value="KAL1215257.1"/>
    <property type="molecule type" value="Genomic_DNA"/>
</dbReference>
<feature type="domain" description="Terpene synthase metal-binding" evidence="7">
    <location>
        <begin position="303"/>
        <end position="540"/>
    </location>
</feature>
<protein>
    <submittedName>
        <fullName evidence="8">Terpenoid synthase 16</fullName>
    </submittedName>
</protein>
<dbReference type="InterPro" id="IPR001906">
    <property type="entry name" value="Terpene_synth_N"/>
</dbReference>
<keyword evidence="4" id="KW-0456">Lyase</keyword>
<dbReference type="InterPro" id="IPR005630">
    <property type="entry name" value="Terpene_synthase_metal-bd"/>
</dbReference>
<dbReference type="GO" id="GO:0016829">
    <property type="term" value="F:lyase activity"/>
    <property type="evidence" value="ECO:0007669"/>
    <property type="project" value="UniProtKB-KW"/>
</dbReference>
<keyword evidence="1" id="KW-0479">Metal-binding</keyword>
<keyword evidence="3" id="KW-0464">Manganese</keyword>
<dbReference type="Pfam" id="PF03936">
    <property type="entry name" value="Terpene_synth_C"/>
    <property type="match status" value="1"/>
</dbReference>
<dbReference type="InterPro" id="IPR050148">
    <property type="entry name" value="Terpene_synthase-like"/>
</dbReference>
<proteinExistence type="inferred from homology"/>
<dbReference type="SUPFAM" id="SSF48576">
    <property type="entry name" value="Terpenoid synthases"/>
    <property type="match status" value="1"/>
</dbReference>
<dbReference type="CDD" id="cd00684">
    <property type="entry name" value="Terpene_cyclase_plant_C1"/>
    <property type="match status" value="1"/>
</dbReference>
<evidence type="ECO:0000256" key="1">
    <source>
        <dbReference type="ARBA" id="ARBA00022723"/>
    </source>
</evidence>
<dbReference type="InterPro" id="IPR044814">
    <property type="entry name" value="Terpene_cyclase_plant_C1"/>
</dbReference>
<dbReference type="Gene3D" id="1.10.600.10">
    <property type="entry name" value="Farnesyl Diphosphate Synthase"/>
    <property type="match status" value="1"/>
</dbReference>
<dbReference type="InterPro" id="IPR008949">
    <property type="entry name" value="Isoprenoid_synthase_dom_sf"/>
</dbReference>
<dbReference type="InterPro" id="IPR008930">
    <property type="entry name" value="Terpenoid_cyclase/PrenylTrfase"/>
</dbReference>
<evidence type="ECO:0000259" key="7">
    <source>
        <dbReference type="Pfam" id="PF03936"/>
    </source>
</evidence>